<protein>
    <submittedName>
        <fullName evidence="1">RagB/SusD family nutrient uptake outer membrane protein</fullName>
    </submittedName>
</protein>
<sequence>MKLNTIKRTAICVSLLAAVSCTDNFEDINTNPNGITPEQYEQDFNHIKGSFDPMFNNILVLTPEWKYQVQQGLQGDIWSGYMATGTAFRGGTNNTTYDLVDGWNGFAWASGYGDVMYNAYSIEQKAKGKYDQFYALSLILKVEGMHRITDTYGPIVYSKFGTTDPVIEYDSQEEVYNLMFKELDIAVAELTKRADAKEPSTFLTTDLSSYKEAEKAGAGEHYKQWVKFANSLRLRLAMRIVKKNPTLAKTEAEKAIAHKFGVMTVNADTFKVVSPTYNNPIATISNAWGDIRMSADMESIMGGYSDPRLSVFFNTSVQFPGEYKGVRTGIEIAAKADHVDFSGVGPIVNSKEIVLMNTAEVYLLRAEGALRGWNMGGTAQSLYEMGITASFDQHGVSGAAIYIADNVKKAKAYVDPNFPVNNGAALNNVTVAWDGSATNEVKLQKIITQKWIAGFPEGQEAWSEYRRTGYPKLLPVLKNTSGGTINSALGIRRVNFVQSEKDGNPGGVASGVAKLGGADNGGTRLWWDTTGPNF</sequence>
<dbReference type="InterPro" id="IPR011990">
    <property type="entry name" value="TPR-like_helical_dom_sf"/>
</dbReference>
<dbReference type="SUPFAM" id="SSF48452">
    <property type="entry name" value="TPR-like"/>
    <property type="match status" value="1"/>
</dbReference>
<gene>
    <name evidence="1" type="ORF">QLS97_10255</name>
</gene>
<name>A0AAW6TPI7_9FLAO</name>
<organism evidence="1 2">
    <name type="scientific">Flavobacterium yafengii</name>
    <dbReference type="NCBI Taxonomy" id="3041253"/>
    <lineage>
        <taxon>Bacteria</taxon>
        <taxon>Pseudomonadati</taxon>
        <taxon>Bacteroidota</taxon>
        <taxon>Flavobacteriia</taxon>
        <taxon>Flavobacteriales</taxon>
        <taxon>Flavobacteriaceae</taxon>
        <taxon>Flavobacterium</taxon>
    </lineage>
</organism>
<dbReference type="Gene3D" id="1.25.40.390">
    <property type="match status" value="1"/>
</dbReference>
<keyword evidence="2" id="KW-1185">Reference proteome</keyword>
<evidence type="ECO:0000313" key="1">
    <source>
        <dbReference type="EMBL" id="MDI5950028.1"/>
    </source>
</evidence>
<evidence type="ECO:0000313" key="2">
    <source>
        <dbReference type="Proteomes" id="UP001228643"/>
    </source>
</evidence>
<dbReference type="PROSITE" id="PS51257">
    <property type="entry name" value="PROKAR_LIPOPROTEIN"/>
    <property type="match status" value="1"/>
</dbReference>
<dbReference type="Proteomes" id="UP001228643">
    <property type="component" value="Unassembled WGS sequence"/>
</dbReference>
<dbReference type="EMBL" id="JASCRY010000002">
    <property type="protein sequence ID" value="MDI5950028.1"/>
    <property type="molecule type" value="Genomic_DNA"/>
</dbReference>
<dbReference type="RefSeq" id="WP_282716446.1">
    <property type="nucleotide sequence ID" value="NZ_JASCRY010000002.1"/>
</dbReference>
<comment type="caution">
    <text evidence="1">The sequence shown here is derived from an EMBL/GenBank/DDBJ whole genome shotgun (WGS) entry which is preliminary data.</text>
</comment>
<reference evidence="1 2" key="1">
    <citation type="submission" date="2023-04" db="EMBL/GenBank/DDBJ databases">
        <title>Two novel species of Flavobacterium.</title>
        <authorList>
            <person name="Liu Q."/>
            <person name="Xin Y.-H."/>
        </authorList>
    </citation>
    <scope>NUCLEOTIDE SEQUENCE [LARGE SCALE GENOMIC DNA]</scope>
    <source>
        <strain evidence="1 2">LB2P87</strain>
    </source>
</reference>
<proteinExistence type="predicted"/>
<accession>A0AAW6TPI7</accession>
<dbReference type="Pfam" id="PF12741">
    <property type="entry name" value="SusD-like"/>
    <property type="match status" value="1"/>
</dbReference>
<dbReference type="InterPro" id="IPR024302">
    <property type="entry name" value="SusD-like"/>
</dbReference>
<dbReference type="AlphaFoldDB" id="A0AAW6TPI7"/>